<keyword evidence="4" id="KW-0456">Lyase</keyword>
<evidence type="ECO:0000256" key="3">
    <source>
        <dbReference type="ARBA" id="ARBA00022764"/>
    </source>
</evidence>
<name>A0A6N9YH37_9ACTN</name>
<evidence type="ECO:0000259" key="6">
    <source>
        <dbReference type="Pfam" id="PF07940"/>
    </source>
</evidence>
<dbReference type="EMBL" id="JAAGOB010000002">
    <property type="protein sequence ID" value="NED94316.1"/>
    <property type="molecule type" value="Genomic_DNA"/>
</dbReference>
<sequence length="625" mass="67846">MTPIPWSRGGWWHDYVCPTHGIELGPPELDGHPCPRGCRLTGERYWAAWTVLEHQTRAREARLLAHRYRAGGDDADRDRALELIEGYARLYGEVAADGWSEQAESWMLRGKLFSQALTEGLWAVQIADAVRTLADDPATRPLLEAPVADLLHGLLTTAADSRRVLVDERGDLRSNYTAWLDCAGGMIARALTALGTPEDPEPWVKGTLEHLGAAVGKDGWEWEGATYYHLFVLRAYLLNLAGTDPCGLPADAADRLAGMVRVLTSLAAPDGALPVLHDGPYRRAGVYLELIELCVLAKQFWREPGTERIESHARSQLGDAHDGMEDLLTSWFDGPPRAGIGVDRGSVRFGDVGVMVLRDPQDTWQAVIDAGPHGGSHGHLDKLALYLYGDGEAWQPAPGVPPYASGFRRGYYARTVAHPTVRVDGEDQRPCTGEVLSWETGDVTRAVVRSGQAFPGVSMVREVVMHGDYLLDIVRVSTSSGDERVVTLGFRPGHGLHVTAGDDGRWRSRWDADGRPLHGIHLASSPSALEIGPGRGPSDDPAAVLTTGDWTATASDIAMVSVLWPDGPREVSEVELTTSTGSATVGDPAATRHSADGESTRRAGAGRVRLTLDDGRTDEYLWEDV</sequence>
<dbReference type="SUPFAM" id="SSF48230">
    <property type="entry name" value="Chondroitin AC/alginate lyase"/>
    <property type="match status" value="1"/>
</dbReference>
<protein>
    <recommendedName>
        <fullName evidence="6">Heparinase II/III-like C-terminal domain-containing protein</fullName>
    </recommendedName>
</protein>
<organism evidence="7 8">
    <name type="scientific">Phytoactinopolyspora alkaliphila</name>
    <dbReference type="NCBI Taxonomy" id="1783498"/>
    <lineage>
        <taxon>Bacteria</taxon>
        <taxon>Bacillati</taxon>
        <taxon>Actinomycetota</taxon>
        <taxon>Actinomycetes</taxon>
        <taxon>Jiangellales</taxon>
        <taxon>Jiangellaceae</taxon>
        <taxon>Phytoactinopolyspora</taxon>
    </lineage>
</organism>
<feature type="domain" description="Heparinase II/III-like C-terminal" evidence="6">
    <location>
        <begin position="344"/>
        <end position="464"/>
    </location>
</feature>
<dbReference type="Gene3D" id="1.50.10.100">
    <property type="entry name" value="Chondroitin AC/alginate lyase"/>
    <property type="match status" value="1"/>
</dbReference>
<evidence type="ECO:0000256" key="4">
    <source>
        <dbReference type="ARBA" id="ARBA00023239"/>
    </source>
</evidence>
<keyword evidence="2" id="KW-0732">Signal</keyword>
<dbReference type="InterPro" id="IPR012480">
    <property type="entry name" value="Hepar_II_III_C"/>
</dbReference>
<keyword evidence="8" id="KW-1185">Reference proteome</keyword>
<evidence type="ECO:0000256" key="2">
    <source>
        <dbReference type="ARBA" id="ARBA00022729"/>
    </source>
</evidence>
<accession>A0A6N9YH37</accession>
<keyword evidence="3" id="KW-0574">Periplasm</keyword>
<dbReference type="GO" id="GO:0016829">
    <property type="term" value="F:lyase activity"/>
    <property type="evidence" value="ECO:0007669"/>
    <property type="project" value="UniProtKB-KW"/>
</dbReference>
<feature type="region of interest" description="Disordered" evidence="5">
    <location>
        <begin position="578"/>
        <end position="602"/>
    </location>
</feature>
<evidence type="ECO:0000256" key="1">
    <source>
        <dbReference type="ARBA" id="ARBA00004418"/>
    </source>
</evidence>
<dbReference type="RefSeq" id="WP_163816053.1">
    <property type="nucleotide sequence ID" value="NZ_JAAGOB010000002.1"/>
</dbReference>
<dbReference type="PANTHER" id="PTHR39210:SF1">
    <property type="entry name" value="HEPARIN-SULFATE LYASE"/>
    <property type="match status" value="1"/>
</dbReference>
<dbReference type="Pfam" id="PF07940">
    <property type="entry name" value="Hepar_II_III_C"/>
    <property type="match status" value="1"/>
</dbReference>
<comment type="caution">
    <text evidence="7">The sequence shown here is derived from an EMBL/GenBank/DDBJ whole genome shotgun (WGS) entry which is preliminary data.</text>
</comment>
<evidence type="ECO:0000313" key="7">
    <source>
        <dbReference type="EMBL" id="NED94316.1"/>
    </source>
</evidence>
<dbReference type="Proteomes" id="UP000469185">
    <property type="component" value="Unassembled WGS sequence"/>
</dbReference>
<dbReference type="InterPro" id="IPR008929">
    <property type="entry name" value="Chondroitin_lyas"/>
</dbReference>
<evidence type="ECO:0000256" key="5">
    <source>
        <dbReference type="SAM" id="MobiDB-lite"/>
    </source>
</evidence>
<reference evidence="7 8" key="1">
    <citation type="submission" date="2020-02" db="EMBL/GenBank/DDBJ databases">
        <authorList>
            <person name="Li X.-J."/>
            <person name="Feng X.-M."/>
        </authorList>
    </citation>
    <scope>NUCLEOTIDE SEQUENCE [LARGE SCALE GENOMIC DNA]</scope>
    <source>
        <strain evidence="7 8">CGMCC 4.7225</strain>
    </source>
</reference>
<dbReference type="GO" id="GO:0042597">
    <property type="term" value="C:periplasmic space"/>
    <property type="evidence" value="ECO:0007669"/>
    <property type="project" value="UniProtKB-SubCell"/>
</dbReference>
<dbReference type="Gene3D" id="2.70.98.70">
    <property type="match status" value="1"/>
</dbReference>
<gene>
    <name evidence="7" type="ORF">G1H11_03220</name>
</gene>
<dbReference type="PANTHER" id="PTHR39210">
    <property type="entry name" value="HEPARIN-SULFATE LYASE"/>
    <property type="match status" value="1"/>
</dbReference>
<proteinExistence type="predicted"/>
<evidence type="ECO:0000313" key="8">
    <source>
        <dbReference type="Proteomes" id="UP000469185"/>
    </source>
</evidence>
<comment type="subcellular location">
    <subcellularLocation>
        <location evidence="1">Periplasm</location>
    </subcellularLocation>
</comment>
<dbReference type="AlphaFoldDB" id="A0A6N9YH37"/>